<dbReference type="Proteomes" id="UP001642483">
    <property type="component" value="Unassembled WGS sequence"/>
</dbReference>
<feature type="transmembrane region" description="Helical" evidence="1">
    <location>
        <begin position="135"/>
        <end position="153"/>
    </location>
</feature>
<gene>
    <name evidence="2" type="ORF">CVLEPA_LOCUS29500</name>
</gene>
<name>A0ABP0GX84_CLALP</name>
<feature type="transmembrane region" description="Helical" evidence="1">
    <location>
        <begin position="71"/>
        <end position="98"/>
    </location>
</feature>
<keyword evidence="1" id="KW-0472">Membrane</keyword>
<organism evidence="2 3">
    <name type="scientific">Clavelina lepadiformis</name>
    <name type="common">Light-bulb sea squirt</name>
    <name type="synonym">Ascidia lepadiformis</name>
    <dbReference type="NCBI Taxonomy" id="159417"/>
    <lineage>
        <taxon>Eukaryota</taxon>
        <taxon>Metazoa</taxon>
        <taxon>Chordata</taxon>
        <taxon>Tunicata</taxon>
        <taxon>Ascidiacea</taxon>
        <taxon>Aplousobranchia</taxon>
        <taxon>Clavelinidae</taxon>
        <taxon>Clavelina</taxon>
    </lineage>
</organism>
<keyword evidence="3" id="KW-1185">Reference proteome</keyword>
<protein>
    <submittedName>
        <fullName evidence="2">Uncharacterized protein</fullName>
    </submittedName>
</protein>
<evidence type="ECO:0000313" key="2">
    <source>
        <dbReference type="EMBL" id="CAK8696341.1"/>
    </source>
</evidence>
<keyword evidence="1" id="KW-0812">Transmembrane</keyword>
<evidence type="ECO:0000313" key="3">
    <source>
        <dbReference type="Proteomes" id="UP001642483"/>
    </source>
</evidence>
<keyword evidence="1" id="KW-1133">Transmembrane helix</keyword>
<proteinExistence type="predicted"/>
<reference evidence="2 3" key="1">
    <citation type="submission" date="2024-02" db="EMBL/GenBank/DDBJ databases">
        <authorList>
            <person name="Daric V."/>
            <person name="Darras S."/>
        </authorList>
    </citation>
    <scope>NUCLEOTIDE SEQUENCE [LARGE SCALE GENOMIC DNA]</scope>
</reference>
<feature type="transmembrane region" description="Helical" evidence="1">
    <location>
        <begin position="28"/>
        <end position="50"/>
    </location>
</feature>
<evidence type="ECO:0000256" key="1">
    <source>
        <dbReference type="SAM" id="Phobius"/>
    </source>
</evidence>
<comment type="caution">
    <text evidence="2">The sequence shown here is derived from an EMBL/GenBank/DDBJ whole genome shotgun (WGS) entry which is preliminary data.</text>
</comment>
<sequence length="159" mass="17973">MIENNFRIEKSSIADTASQAPKTKLSIVVAYFLIFAVFLKWLCYILYMGITEWVHLTRPKFPNQKHFLLELIYKLSPALAGTLTGAISLVFCWTLTYFNWLEIGSFPATPLSPNVSPVARSAQHNKPAILSPSRFALIVPILIGIITGVMVWNEVEMYH</sequence>
<accession>A0ABP0GX84</accession>
<dbReference type="EMBL" id="CAWYQH010000152">
    <property type="protein sequence ID" value="CAK8696341.1"/>
    <property type="molecule type" value="Genomic_DNA"/>
</dbReference>